<feature type="domain" description="Peptidase S49" evidence="9">
    <location>
        <begin position="377"/>
        <end position="531"/>
    </location>
</feature>
<dbReference type="GO" id="GO:0006465">
    <property type="term" value="P:signal peptide processing"/>
    <property type="evidence" value="ECO:0007669"/>
    <property type="project" value="InterPro"/>
</dbReference>
<evidence type="ECO:0000256" key="5">
    <source>
        <dbReference type="ARBA" id="ARBA00022825"/>
    </source>
</evidence>
<keyword evidence="6 8" id="KW-0472">Membrane</keyword>
<evidence type="ECO:0000313" key="11">
    <source>
        <dbReference type="Proteomes" id="UP000184130"/>
    </source>
</evidence>
<dbReference type="Pfam" id="PF01343">
    <property type="entry name" value="Peptidase_S49"/>
    <property type="match status" value="2"/>
</dbReference>
<feature type="active site" description="Nucleophile" evidence="7">
    <location>
        <position position="394"/>
    </location>
</feature>
<dbReference type="NCBIfam" id="TIGR00706">
    <property type="entry name" value="SppA_dom"/>
    <property type="match status" value="1"/>
</dbReference>
<evidence type="ECO:0000313" key="10">
    <source>
        <dbReference type="EMBL" id="SHK61268.1"/>
    </source>
</evidence>
<evidence type="ECO:0000256" key="3">
    <source>
        <dbReference type="ARBA" id="ARBA00022670"/>
    </source>
</evidence>
<dbReference type="RefSeq" id="WP_073206889.1">
    <property type="nucleotide sequence ID" value="NZ_FRBD01000007.1"/>
</dbReference>
<evidence type="ECO:0000256" key="2">
    <source>
        <dbReference type="ARBA" id="ARBA00008683"/>
    </source>
</evidence>
<dbReference type="PANTHER" id="PTHR33209">
    <property type="entry name" value="PROTEASE 4"/>
    <property type="match status" value="1"/>
</dbReference>
<reference evidence="10 11" key="1">
    <citation type="submission" date="2016-11" db="EMBL/GenBank/DDBJ databases">
        <authorList>
            <person name="Jaros S."/>
            <person name="Januszkiewicz K."/>
            <person name="Wedrychowicz H."/>
        </authorList>
    </citation>
    <scope>NUCLEOTIDE SEQUENCE [LARGE SCALE GENOMIC DNA]</scope>
    <source>
        <strain evidence="10 11">KHT3</strain>
    </source>
</reference>
<evidence type="ECO:0000256" key="7">
    <source>
        <dbReference type="PIRSR" id="PIRSR001217-1"/>
    </source>
</evidence>
<dbReference type="CDD" id="cd07023">
    <property type="entry name" value="S49_Sppa_N_C"/>
    <property type="match status" value="1"/>
</dbReference>
<accession>A0A1M6TWT1</accession>
<dbReference type="EMBL" id="FRBD01000007">
    <property type="protein sequence ID" value="SHK61268.1"/>
    <property type="molecule type" value="Genomic_DNA"/>
</dbReference>
<comment type="similarity">
    <text evidence="2">Belongs to the peptidase S49 family.</text>
</comment>
<dbReference type="CDD" id="cd07018">
    <property type="entry name" value="S49_SppA_67K_type"/>
    <property type="match status" value="1"/>
</dbReference>
<dbReference type="InterPro" id="IPR002142">
    <property type="entry name" value="Peptidase_S49"/>
</dbReference>
<dbReference type="Proteomes" id="UP000184130">
    <property type="component" value="Unassembled WGS sequence"/>
</dbReference>
<dbReference type="NCBIfam" id="TIGR00705">
    <property type="entry name" value="SppA_67K"/>
    <property type="match status" value="1"/>
</dbReference>
<evidence type="ECO:0000256" key="4">
    <source>
        <dbReference type="ARBA" id="ARBA00022801"/>
    </source>
</evidence>
<sequence length="598" mass="65926">MKQFLKMTLATICGIVVLGLVMTLFFTISLVGMLASDSASTKVKENSVFVIKLNGSINERAEAGTPFDDLLGLGGEGSMGLDDLVTSIRKAKDEENIKGIYIEGGEASFDSPATTQQLRDALKDFKKSGKWIVSYADDYYQSSYYVATVADKIYLNGEGSIDLRGLGGKGEYYKGLYDKLGIKYMVAKVGKYKSYVESNTQTGMSEYDREQREVLYKGIWNHMLKEMAEGRKIKAANLDQLVNDSLLAFAATEDYVKAKLVDKIMFPEEIKDEIKQRLKLDKDDDIEQLTLADMLNVKSKKKEKGDKIAIYYAYGSIVDNEAMNMLDGGGHCIVGKTTAEDLRKLAEDDDVKAVVFRVNSGGGSAVASEYIRHAIKLVKAKKPVVVSMGGAAASGGYWISSPANYIIAEPTTITGSIGIFGLIPNFSGLVTDKLGVTFDGVKTNKFADYDTELVVGKNNEEIMAKLQNNINRGYQNFLNVVAEGRGMKPEQVNEIAQGRVWLATDAIKIKLVDKLGSLDDAVKKAAELAKLDEYHTAAYPGEVSWLDNLLSKDNKGSYLDAELRELLGDAYLPLMQIRNDIKNNSRIQARMLEDIRMK</sequence>
<proteinExistence type="inferred from homology"/>
<dbReference type="InterPro" id="IPR004634">
    <property type="entry name" value="Pept_S49_pIV"/>
</dbReference>
<dbReference type="InterPro" id="IPR004635">
    <property type="entry name" value="Pept_S49_SppA"/>
</dbReference>
<dbReference type="PANTHER" id="PTHR33209:SF1">
    <property type="entry name" value="PEPTIDASE S49 DOMAIN-CONTAINING PROTEIN"/>
    <property type="match status" value="1"/>
</dbReference>
<name>A0A1M6TWT1_XYLRU</name>
<keyword evidence="4" id="KW-0378">Hydrolase</keyword>
<gene>
    <name evidence="10" type="ORF">SAMN05216463_10754</name>
</gene>
<dbReference type="AlphaFoldDB" id="A0A1M6TWT1"/>
<keyword evidence="8" id="KW-0812">Transmembrane</keyword>
<dbReference type="PIRSF" id="PIRSF001217">
    <property type="entry name" value="Protease_4_SppA"/>
    <property type="match status" value="1"/>
</dbReference>
<evidence type="ECO:0000259" key="9">
    <source>
        <dbReference type="Pfam" id="PF01343"/>
    </source>
</evidence>
<protein>
    <submittedName>
        <fullName evidence="10">Protease-4</fullName>
    </submittedName>
</protein>
<dbReference type="Gene3D" id="6.20.330.10">
    <property type="match status" value="1"/>
</dbReference>
<feature type="active site" description="Proton donor/acceptor" evidence="7">
    <location>
        <position position="193"/>
    </location>
</feature>
<dbReference type="OrthoDB" id="9764363at2"/>
<dbReference type="InterPro" id="IPR047272">
    <property type="entry name" value="S49_SppA_C"/>
</dbReference>
<evidence type="ECO:0000256" key="6">
    <source>
        <dbReference type="ARBA" id="ARBA00023136"/>
    </source>
</evidence>
<feature type="transmembrane region" description="Helical" evidence="8">
    <location>
        <begin position="12"/>
        <end position="35"/>
    </location>
</feature>
<dbReference type="SUPFAM" id="SSF52096">
    <property type="entry name" value="ClpP/crotonase"/>
    <property type="match status" value="2"/>
</dbReference>
<dbReference type="InterPro" id="IPR029045">
    <property type="entry name" value="ClpP/crotonase-like_dom_sf"/>
</dbReference>
<dbReference type="InterPro" id="IPR047217">
    <property type="entry name" value="S49_SppA_67K_type_N"/>
</dbReference>
<comment type="subcellular location">
    <subcellularLocation>
        <location evidence="1">Membrane</location>
    </subcellularLocation>
</comment>
<feature type="domain" description="Peptidase S49" evidence="9">
    <location>
        <begin position="125"/>
        <end position="280"/>
    </location>
</feature>
<organism evidence="10 11">
    <name type="scientific">Xylanibacter ruminicola</name>
    <name type="common">Prevotella ruminicola</name>
    <dbReference type="NCBI Taxonomy" id="839"/>
    <lineage>
        <taxon>Bacteria</taxon>
        <taxon>Pseudomonadati</taxon>
        <taxon>Bacteroidota</taxon>
        <taxon>Bacteroidia</taxon>
        <taxon>Bacteroidales</taxon>
        <taxon>Prevotellaceae</taxon>
        <taxon>Xylanibacter</taxon>
    </lineage>
</organism>
<dbReference type="GO" id="GO:0008236">
    <property type="term" value="F:serine-type peptidase activity"/>
    <property type="evidence" value="ECO:0007669"/>
    <property type="project" value="UniProtKB-KW"/>
</dbReference>
<dbReference type="GO" id="GO:0016020">
    <property type="term" value="C:membrane"/>
    <property type="evidence" value="ECO:0007669"/>
    <property type="project" value="UniProtKB-SubCell"/>
</dbReference>
<dbReference type="Gene3D" id="3.90.226.10">
    <property type="entry name" value="2-enoyl-CoA Hydratase, Chain A, domain 1"/>
    <property type="match status" value="3"/>
</dbReference>
<keyword evidence="5" id="KW-0720">Serine protease</keyword>
<evidence type="ECO:0000256" key="8">
    <source>
        <dbReference type="SAM" id="Phobius"/>
    </source>
</evidence>
<keyword evidence="8" id="KW-1133">Transmembrane helix</keyword>
<keyword evidence="3 10" id="KW-0645">Protease</keyword>
<evidence type="ECO:0000256" key="1">
    <source>
        <dbReference type="ARBA" id="ARBA00004370"/>
    </source>
</evidence>